<dbReference type="AlphaFoldDB" id="A0A8T0FNY2"/>
<evidence type="ECO:0000313" key="1">
    <source>
        <dbReference type="EMBL" id="KAF8791329.1"/>
    </source>
</evidence>
<name>A0A8T0FNY2_ARGBR</name>
<accession>A0A8T0FNY2</accession>
<sequence length="119" mass="13094">MKKLTIPRWESACCAVVKIYAANPDGIKSSNPNADNANAAAGAVLKKSNSSLGLQHTVWNKQNNTALTFFFGSQIPKIWNLTVILTDGTLVPKDEENDLVQYNGTARSKRRNQTDVKFL</sequence>
<comment type="caution">
    <text evidence="1">The sequence shown here is derived from an EMBL/GenBank/DDBJ whole genome shotgun (WGS) entry which is preliminary data.</text>
</comment>
<proteinExistence type="predicted"/>
<dbReference type="EMBL" id="JABXBU010000011">
    <property type="protein sequence ID" value="KAF8791329.1"/>
    <property type="molecule type" value="Genomic_DNA"/>
</dbReference>
<keyword evidence="2" id="KW-1185">Reference proteome</keyword>
<organism evidence="1 2">
    <name type="scientific">Argiope bruennichi</name>
    <name type="common">Wasp spider</name>
    <name type="synonym">Aranea bruennichi</name>
    <dbReference type="NCBI Taxonomy" id="94029"/>
    <lineage>
        <taxon>Eukaryota</taxon>
        <taxon>Metazoa</taxon>
        <taxon>Ecdysozoa</taxon>
        <taxon>Arthropoda</taxon>
        <taxon>Chelicerata</taxon>
        <taxon>Arachnida</taxon>
        <taxon>Araneae</taxon>
        <taxon>Araneomorphae</taxon>
        <taxon>Entelegynae</taxon>
        <taxon>Araneoidea</taxon>
        <taxon>Araneidae</taxon>
        <taxon>Argiope</taxon>
    </lineage>
</organism>
<evidence type="ECO:0000313" key="2">
    <source>
        <dbReference type="Proteomes" id="UP000807504"/>
    </source>
</evidence>
<dbReference type="Proteomes" id="UP000807504">
    <property type="component" value="Unassembled WGS sequence"/>
</dbReference>
<gene>
    <name evidence="1" type="ORF">HNY73_006216</name>
</gene>
<reference evidence="1" key="2">
    <citation type="submission" date="2020-06" db="EMBL/GenBank/DDBJ databases">
        <authorList>
            <person name="Sheffer M."/>
        </authorList>
    </citation>
    <scope>NUCLEOTIDE SEQUENCE</scope>
</reference>
<protein>
    <submittedName>
        <fullName evidence="1">Uncharacterized protein</fullName>
    </submittedName>
</protein>
<reference evidence="1" key="1">
    <citation type="journal article" date="2020" name="bioRxiv">
        <title>Chromosome-level reference genome of the European wasp spider Argiope bruennichi: a resource for studies on range expansion and evolutionary adaptation.</title>
        <authorList>
            <person name="Sheffer M.M."/>
            <person name="Hoppe A."/>
            <person name="Krehenwinkel H."/>
            <person name="Uhl G."/>
            <person name="Kuss A.W."/>
            <person name="Jensen L."/>
            <person name="Jensen C."/>
            <person name="Gillespie R.G."/>
            <person name="Hoff K.J."/>
            <person name="Prost S."/>
        </authorList>
    </citation>
    <scope>NUCLEOTIDE SEQUENCE</scope>
</reference>